<dbReference type="EMBL" id="JAPVEA010000001">
    <property type="protein sequence ID" value="KAJ5465263.1"/>
    <property type="molecule type" value="Genomic_DNA"/>
</dbReference>
<proteinExistence type="predicted"/>
<sequence>MPTNNEDVNEPSPTTCDKSDDFITYSHDKVLRPLRFADISFSELSSELEGYLSVLDGGASITFNRGEELSSIRLSEILETFFRNPTPTVHEGPPLTWTAIVLHAGPDF</sequence>
<dbReference type="AlphaFoldDB" id="A0AAD6CHL6"/>
<evidence type="ECO:0000313" key="2">
    <source>
        <dbReference type="Proteomes" id="UP001213681"/>
    </source>
</evidence>
<keyword evidence="2" id="KW-1185">Reference proteome</keyword>
<organism evidence="1 2">
    <name type="scientific">Penicillium daleae</name>
    <dbReference type="NCBI Taxonomy" id="63821"/>
    <lineage>
        <taxon>Eukaryota</taxon>
        <taxon>Fungi</taxon>
        <taxon>Dikarya</taxon>
        <taxon>Ascomycota</taxon>
        <taxon>Pezizomycotina</taxon>
        <taxon>Eurotiomycetes</taxon>
        <taxon>Eurotiomycetidae</taxon>
        <taxon>Eurotiales</taxon>
        <taxon>Aspergillaceae</taxon>
        <taxon>Penicillium</taxon>
    </lineage>
</organism>
<evidence type="ECO:0000313" key="1">
    <source>
        <dbReference type="EMBL" id="KAJ5465263.1"/>
    </source>
</evidence>
<dbReference type="GeneID" id="81594586"/>
<reference evidence="1" key="2">
    <citation type="journal article" date="2023" name="IMA Fungus">
        <title>Comparative genomic study of the Penicillium genus elucidates a diverse pangenome and 15 lateral gene transfer events.</title>
        <authorList>
            <person name="Petersen C."/>
            <person name="Sorensen T."/>
            <person name="Nielsen M.R."/>
            <person name="Sondergaard T.E."/>
            <person name="Sorensen J.L."/>
            <person name="Fitzpatrick D.A."/>
            <person name="Frisvad J.C."/>
            <person name="Nielsen K.L."/>
        </authorList>
    </citation>
    <scope>NUCLEOTIDE SEQUENCE</scope>
    <source>
        <strain evidence="1">IBT 16125</strain>
    </source>
</reference>
<protein>
    <submittedName>
        <fullName evidence="1">Uncharacterized protein</fullName>
    </submittedName>
</protein>
<dbReference type="Proteomes" id="UP001213681">
    <property type="component" value="Unassembled WGS sequence"/>
</dbReference>
<reference evidence="1" key="1">
    <citation type="submission" date="2022-12" db="EMBL/GenBank/DDBJ databases">
        <authorList>
            <person name="Petersen C."/>
        </authorList>
    </citation>
    <scope>NUCLEOTIDE SEQUENCE</scope>
    <source>
        <strain evidence="1">IBT 16125</strain>
    </source>
</reference>
<accession>A0AAD6CHL6</accession>
<comment type="caution">
    <text evidence="1">The sequence shown here is derived from an EMBL/GenBank/DDBJ whole genome shotgun (WGS) entry which is preliminary data.</text>
</comment>
<dbReference type="RefSeq" id="XP_056772110.1">
    <property type="nucleotide sequence ID" value="XM_056904343.1"/>
</dbReference>
<gene>
    <name evidence="1" type="ORF">N7458_000949</name>
</gene>
<name>A0AAD6CHL6_9EURO</name>